<reference evidence="3 4" key="1">
    <citation type="submission" date="2020-07" db="EMBL/GenBank/DDBJ databases">
        <title>Exploring microbial biodiversity for novel pathways involved in the catabolism of aromatic compounds derived from lignin.</title>
        <authorList>
            <person name="Elkins J."/>
        </authorList>
    </citation>
    <scope>NUCLEOTIDE SEQUENCE [LARGE SCALE GENOMIC DNA]</scope>
    <source>
        <strain evidence="1 4">H2C3B</strain>
        <strain evidence="2 3">H2C3C</strain>
    </source>
</reference>
<dbReference type="EMBL" id="JACCAU010000001">
    <property type="protein sequence ID" value="NYH19933.1"/>
    <property type="molecule type" value="Genomic_DNA"/>
</dbReference>
<name>A0A7Y9WHP5_9BURK</name>
<dbReference type="AlphaFoldDB" id="A0A7Y9WHP5"/>
<comment type="caution">
    <text evidence="2">The sequence shown here is derived from an EMBL/GenBank/DDBJ whole genome shotgun (WGS) entry which is preliminary data.</text>
</comment>
<dbReference type="Proteomes" id="UP000572540">
    <property type="component" value="Unassembled WGS sequence"/>
</dbReference>
<evidence type="ECO:0008006" key="5">
    <source>
        <dbReference type="Google" id="ProtNLM"/>
    </source>
</evidence>
<accession>A0A7Y9WHP5</accession>
<proteinExistence type="predicted"/>
<evidence type="ECO:0000313" key="4">
    <source>
        <dbReference type="Proteomes" id="UP000572540"/>
    </source>
</evidence>
<sequence>MNGRLLLAFAVVWLGACSTEARVAMQRDTEIQLETARAGAAVSCSARADCDRIWDMTKRYVSQRSVTPIRRADDAVIETAEPHSFGAVYVWAVRTTDPSGLSTISIKGMCRGMYNADGDPGWLYTRCAQQVQAVETDFRAFVGAGA</sequence>
<dbReference type="Proteomes" id="UP000540929">
    <property type="component" value="Unassembled WGS sequence"/>
</dbReference>
<dbReference type="PROSITE" id="PS51257">
    <property type="entry name" value="PROKAR_LIPOPROTEIN"/>
    <property type="match status" value="1"/>
</dbReference>
<dbReference type="RefSeq" id="WP_179704604.1">
    <property type="nucleotide sequence ID" value="NZ_JACCAS010000001.1"/>
</dbReference>
<gene>
    <name evidence="2" type="ORF">GGD40_000506</name>
    <name evidence="1" type="ORF">GGD41_007161</name>
</gene>
<keyword evidence="3" id="KW-1185">Reference proteome</keyword>
<dbReference type="EMBL" id="JACCAS010000001">
    <property type="protein sequence ID" value="NYH21027.1"/>
    <property type="molecule type" value="Genomic_DNA"/>
</dbReference>
<evidence type="ECO:0000313" key="3">
    <source>
        <dbReference type="Proteomes" id="UP000540929"/>
    </source>
</evidence>
<protein>
    <recommendedName>
        <fullName evidence="5">Lipoprotein</fullName>
    </recommendedName>
</protein>
<evidence type="ECO:0000313" key="1">
    <source>
        <dbReference type="EMBL" id="NYH19933.1"/>
    </source>
</evidence>
<organism evidence="2 3">
    <name type="scientific">Paraburkholderia bryophila</name>
    <dbReference type="NCBI Taxonomy" id="420952"/>
    <lineage>
        <taxon>Bacteria</taxon>
        <taxon>Pseudomonadati</taxon>
        <taxon>Pseudomonadota</taxon>
        <taxon>Betaproteobacteria</taxon>
        <taxon>Burkholderiales</taxon>
        <taxon>Burkholderiaceae</taxon>
        <taxon>Paraburkholderia</taxon>
    </lineage>
</organism>
<evidence type="ECO:0000313" key="2">
    <source>
        <dbReference type="EMBL" id="NYH21027.1"/>
    </source>
</evidence>